<dbReference type="PANTHER" id="PTHR12526:SF510">
    <property type="entry name" value="D-INOSITOL 3-PHOSPHATE GLYCOSYLTRANSFERASE"/>
    <property type="match status" value="1"/>
</dbReference>
<proteinExistence type="predicted"/>
<dbReference type="AlphaFoldDB" id="A0A7W3T7G3"/>
<evidence type="ECO:0000256" key="4">
    <source>
        <dbReference type="SAM" id="MobiDB-lite"/>
    </source>
</evidence>
<dbReference type="Proteomes" id="UP000530234">
    <property type="component" value="Unassembled WGS sequence"/>
</dbReference>
<dbReference type="SUPFAM" id="SSF53756">
    <property type="entry name" value="UDP-Glycosyltransferase/glycogen phosphorylase"/>
    <property type="match status" value="1"/>
</dbReference>
<feature type="compositionally biased region" description="Gly residues" evidence="4">
    <location>
        <begin position="129"/>
        <end position="140"/>
    </location>
</feature>
<sequence>MCIGDSAPADPRRPGAGLSTDALVAGLRRATRRGPAPDPGELLARLAEASGGVGPAPGPGGRRRLWTAVSELWGQSLARHGPRPATRELRRALLSAPDPGTAALLLDLADAHGLRPLRAAELRPLLTGTGTGTGGAGGRRAGGRDDLRDDLRVLRHAGWRHLSGLPDAAPLLPAPAAVEDPYERLLLSAVWYRLAGASHPAAALFTRALPVPRAPRRDGMVVVQPMLQGRLGSPGRGSGGGLGVLLEGLGDALAGCGGVARVLTPVTVGRGDLRPGERLLDRHGEGHWVLRLPTDTDDRVASEEMGDHRADLAWWTTRVLARVGCSPAVVHVRWADDGALAVAEAARRLGLRLVFTATPDPHRRLIERHSGPRDPRDSAGAEAMRHDLHRVFVADRLVARSDAVVAIPGRGGGTEELVRYFPQLEDGHRGRPLIAPPEGIPVPSPRASDRRERRRLVEGLFRRNPGPEALDPAARSLPLLLNVGRLHPVKQQDLLVESWLASGLYRDTALVLIGGDPDRPSPVEVAMRRRITDLLAGVPGAAPRIALVPALPNREVRLLEQGLADPRAGIRAHYVCSSAKEEFGLAILEAMAAGLPAAGPRVGGVPHYIRDGVNGLLLDTSSTASLAAGLARLPALSEPARREMAERGRLTVRRRYSVTGTAERLAREYRSLLAPRAAVPAG</sequence>
<organism evidence="5 6">
    <name type="scientific">Streptomyces calidiresistens</name>
    <dbReference type="NCBI Taxonomy" id="1485586"/>
    <lineage>
        <taxon>Bacteria</taxon>
        <taxon>Bacillati</taxon>
        <taxon>Actinomycetota</taxon>
        <taxon>Actinomycetes</taxon>
        <taxon>Kitasatosporales</taxon>
        <taxon>Streptomycetaceae</taxon>
        <taxon>Streptomyces</taxon>
    </lineage>
</organism>
<name>A0A7W3T7G3_9ACTN</name>
<evidence type="ECO:0000256" key="2">
    <source>
        <dbReference type="ARBA" id="ARBA00022676"/>
    </source>
</evidence>
<dbReference type="EMBL" id="VKHS01000876">
    <property type="protein sequence ID" value="MBB0232332.1"/>
    <property type="molecule type" value="Genomic_DNA"/>
</dbReference>
<evidence type="ECO:0000313" key="6">
    <source>
        <dbReference type="Proteomes" id="UP000530234"/>
    </source>
</evidence>
<dbReference type="Pfam" id="PF13692">
    <property type="entry name" value="Glyco_trans_1_4"/>
    <property type="match status" value="1"/>
</dbReference>
<keyword evidence="2" id="KW-0328">Glycosyltransferase</keyword>
<feature type="compositionally biased region" description="Pro residues" evidence="4">
    <location>
        <begin position="434"/>
        <end position="444"/>
    </location>
</feature>
<gene>
    <name evidence="5" type="ORF">FOE67_23260</name>
</gene>
<dbReference type="CDD" id="cd03801">
    <property type="entry name" value="GT4_PimA-like"/>
    <property type="match status" value="1"/>
</dbReference>
<comment type="caution">
    <text evidence="5">The sequence shown here is derived from an EMBL/GenBank/DDBJ whole genome shotgun (WGS) entry which is preliminary data.</text>
</comment>
<accession>A0A7W3T7G3</accession>
<protein>
    <recommendedName>
        <fullName evidence="1">D-inositol 3-phosphate glycosyltransferase</fullName>
    </recommendedName>
</protein>
<dbReference type="PANTHER" id="PTHR12526">
    <property type="entry name" value="GLYCOSYLTRANSFERASE"/>
    <property type="match status" value="1"/>
</dbReference>
<dbReference type="GO" id="GO:0016757">
    <property type="term" value="F:glycosyltransferase activity"/>
    <property type="evidence" value="ECO:0007669"/>
    <property type="project" value="UniProtKB-KW"/>
</dbReference>
<keyword evidence="3 5" id="KW-0808">Transferase</keyword>
<reference evidence="6" key="1">
    <citation type="submission" date="2019-10" db="EMBL/GenBank/DDBJ databases">
        <title>Streptomyces sp. nov., a novel actinobacterium isolated from alkaline environment.</title>
        <authorList>
            <person name="Golinska P."/>
        </authorList>
    </citation>
    <scope>NUCLEOTIDE SEQUENCE [LARGE SCALE GENOMIC DNA]</scope>
    <source>
        <strain evidence="6">DSM 42108</strain>
    </source>
</reference>
<evidence type="ECO:0000256" key="1">
    <source>
        <dbReference type="ARBA" id="ARBA00021292"/>
    </source>
</evidence>
<dbReference type="Gene3D" id="3.40.50.2000">
    <property type="entry name" value="Glycogen Phosphorylase B"/>
    <property type="match status" value="2"/>
</dbReference>
<feature type="region of interest" description="Disordered" evidence="4">
    <location>
        <begin position="125"/>
        <end position="145"/>
    </location>
</feature>
<evidence type="ECO:0000256" key="3">
    <source>
        <dbReference type="ARBA" id="ARBA00022679"/>
    </source>
</evidence>
<evidence type="ECO:0000313" key="5">
    <source>
        <dbReference type="EMBL" id="MBB0232332.1"/>
    </source>
</evidence>
<keyword evidence="6" id="KW-1185">Reference proteome</keyword>
<feature type="region of interest" description="Disordered" evidence="4">
    <location>
        <begin position="428"/>
        <end position="451"/>
    </location>
</feature>